<proteinExistence type="predicted"/>
<comment type="caution">
    <text evidence="2">The sequence shown here is derived from an EMBL/GenBank/DDBJ whole genome shotgun (WGS) entry which is preliminary data.</text>
</comment>
<reference evidence="2 3" key="1">
    <citation type="submission" date="2020-06" db="EMBL/GenBank/DDBJ databases">
        <title>Transcriptomic and genomic resources for Thalictrum thalictroides and T. hernandezii: Facilitating candidate gene discovery in an emerging model plant lineage.</title>
        <authorList>
            <person name="Arias T."/>
            <person name="Riano-Pachon D.M."/>
            <person name="Di Stilio V.S."/>
        </authorList>
    </citation>
    <scope>NUCLEOTIDE SEQUENCE [LARGE SCALE GENOMIC DNA]</scope>
    <source>
        <strain evidence="3">cv. WT478/WT964</strain>
        <tissue evidence="2">Leaves</tissue>
    </source>
</reference>
<feature type="non-terminal residue" evidence="2">
    <location>
        <position position="1"/>
    </location>
</feature>
<dbReference type="PANTHER" id="PTHR33018">
    <property type="entry name" value="OS10G0338966 PROTEIN-RELATED"/>
    <property type="match status" value="1"/>
</dbReference>
<sequence length="201" mass="23089">VMAGSVGRGIAQEPLPLRDGQRRIVRTNESGIPIGSDESTRAFIKAIGVYTRRHISVTFKSFRHVPAPYYETVLFFLNENYDCRTVSLKYLRERINKAWNNFRYNLYKNYIKGKNVQMVRNSPPFPNVRIEDWVLFVDYTCTDEFKAKERSMKSDLMAGSAEENIDDHIGSSYQNQVQVPQKQKRGSMGGMKAGFSLQVSD</sequence>
<accession>A0A7J6V300</accession>
<keyword evidence="3" id="KW-1185">Reference proteome</keyword>
<evidence type="ECO:0000313" key="3">
    <source>
        <dbReference type="Proteomes" id="UP000554482"/>
    </source>
</evidence>
<protein>
    <submittedName>
        <fullName evidence="2">Uncharacterized protein</fullName>
    </submittedName>
</protein>
<dbReference type="Proteomes" id="UP000554482">
    <property type="component" value="Unassembled WGS sequence"/>
</dbReference>
<dbReference type="PANTHER" id="PTHR33018:SF34">
    <property type="entry name" value="OS02G0472350 PROTEIN"/>
    <property type="match status" value="1"/>
</dbReference>
<evidence type="ECO:0000313" key="2">
    <source>
        <dbReference type="EMBL" id="KAF5179316.1"/>
    </source>
</evidence>
<dbReference type="AlphaFoldDB" id="A0A7J6V300"/>
<feature type="compositionally biased region" description="Polar residues" evidence="1">
    <location>
        <begin position="171"/>
        <end position="181"/>
    </location>
</feature>
<feature type="region of interest" description="Disordered" evidence="1">
    <location>
        <begin position="169"/>
        <end position="201"/>
    </location>
</feature>
<gene>
    <name evidence="2" type="ORF">FRX31_031097</name>
</gene>
<name>A0A7J6V300_THATH</name>
<evidence type="ECO:0000256" key="1">
    <source>
        <dbReference type="SAM" id="MobiDB-lite"/>
    </source>
</evidence>
<dbReference type="EMBL" id="JABWDY010038946">
    <property type="protein sequence ID" value="KAF5179316.1"/>
    <property type="molecule type" value="Genomic_DNA"/>
</dbReference>
<organism evidence="2 3">
    <name type="scientific">Thalictrum thalictroides</name>
    <name type="common">Rue-anemone</name>
    <name type="synonym">Anemone thalictroides</name>
    <dbReference type="NCBI Taxonomy" id="46969"/>
    <lineage>
        <taxon>Eukaryota</taxon>
        <taxon>Viridiplantae</taxon>
        <taxon>Streptophyta</taxon>
        <taxon>Embryophyta</taxon>
        <taxon>Tracheophyta</taxon>
        <taxon>Spermatophyta</taxon>
        <taxon>Magnoliopsida</taxon>
        <taxon>Ranunculales</taxon>
        <taxon>Ranunculaceae</taxon>
        <taxon>Thalictroideae</taxon>
        <taxon>Thalictrum</taxon>
    </lineage>
</organism>